<keyword evidence="3" id="KW-1185">Reference proteome</keyword>
<gene>
    <name evidence="2" type="ORF">IEN85_14420</name>
</gene>
<evidence type="ECO:0000313" key="3">
    <source>
        <dbReference type="Proteomes" id="UP000622317"/>
    </source>
</evidence>
<keyword evidence="1" id="KW-1133">Transmembrane helix</keyword>
<dbReference type="Proteomes" id="UP000622317">
    <property type="component" value="Unassembled WGS sequence"/>
</dbReference>
<evidence type="ECO:0000313" key="2">
    <source>
        <dbReference type="EMBL" id="MBD5780691.1"/>
    </source>
</evidence>
<proteinExistence type="predicted"/>
<keyword evidence="1" id="KW-0472">Membrane</keyword>
<evidence type="ECO:0000256" key="1">
    <source>
        <dbReference type="SAM" id="Phobius"/>
    </source>
</evidence>
<feature type="transmembrane region" description="Helical" evidence="1">
    <location>
        <begin position="7"/>
        <end position="28"/>
    </location>
</feature>
<reference evidence="2" key="1">
    <citation type="submission" date="2020-09" db="EMBL/GenBank/DDBJ databases">
        <title>Pelagicoccus enzymogenes sp. nov. with an EPS production, isolated from marine sediment.</title>
        <authorList>
            <person name="Feng X."/>
        </authorList>
    </citation>
    <scope>NUCLEOTIDE SEQUENCE</scope>
    <source>
        <strain evidence="2">NFK12</strain>
    </source>
</reference>
<dbReference type="AlphaFoldDB" id="A0A927IHY2"/>
<name>A0A927IHY2_9BACT</name>
<protein>
    <submittedName>
        <fullName evidence="2">Uncharacterized protein</fullName>
    </submittedName>
</protein>
<keyword evidence="1" id="KW-0812">Transmembrane</keyword>
<sequence>MITVFKILGRVGLLLTVLPSILFLFDAIDLDSVKLYMTIGMVAWFVGSILASRILPAVEDDAS</sequence>
<dbReference type="RefSeq" id="WP_191617787.1">
    <property type="nucleotide sequence ID" value="NZ_JACYFG010000036.1"/>
</dbReference>
<dbReference type="EMBL" id="JACYFG010000036">
    <property type="protein sequence ID" value="MBD5780691.1"/>
    <property type="molecule type" value="Genomic_DNA"/>
</dbReference>
<comment type="caution">
    <text evidence="2">The sequence shown here is derived from an EMBL/GenBank/DDBJ whole genome shotgun (WGS) entry which is preliminary data.</text>
</comment>
<organism evidence="2 3">
    <name type="scientific">Pelagicoccus enzymogenes</name>
    <dbReference type="NCBI Taxonomy" id="2773457"/>
    <lineage>
        <taxon>Bacteria</taxon>
        <taxon>Pseudomonadati</taxon>
        <taxon>Verrucomicrobiota</taxon>
        <taxon>Opitutia</taxon>
        <taxon>Puniceicoccales</taxon>
        <taxon>Pelagicoccaceae</taxon>
        <taxon>Pelagicoccus</taxon>
    </lineage>
</organism>
<accession>A0A927IHY2</accession>
<feature type="transmembrane region" description="Helical" evidence="1">
    <location>
        <begin position="34"/>
        <end position="55"/>
    </location>
</feature>